<comment type="caution">
    <text evidence="1">The sequence shown here is derived from an EMBL/GenBank/DDBJ whole genome shotgun (WGS) entry which is preliminary data.</text>
</comment>
<dbReference type="EMBL" id="QKWP01000489">
    <property type="protein sequence ID" value="RIB19202.1"/>
    <property type="molecule type" value="Genomic_DNA"/>
</dbReference>
<sequence length="502" mass="58501">MPAINVQIIQESKILFAWKVVLVQADITIEQFFLELIEKYILSEHLDLVEQVEVKCGNSKTSINQSIDLVCNLWEIAIEYGKHFVFQFRSQITSSNYQRTNPFDIMLNMQNSITLPVWKPSVKPNKKGQLRNDIKTWIGNENGGWIGPDTAETIGKPFIQDLINALWYIDGCNYNTFTQRHKLNEHSECLLKHVTRSWISRLPFSRFLKEPVTKLGEDLSKYAEYLAQKHVEMLYNREFDQPIVNECDSGQIKILAANIKCTLEETIKYKNLSSALQANQYWQPILVDDFCSSMSRMQKHRYLTNLEVRFVFKIGTYTYHHGNVCNMTYAWRIDEELINNASAAETTDQNDVDERVKLAFELNDPEVISDLRELNEGRPSRYDEFWAVAKQFLEGIAQEAVVAVDERRHDPIVHLAQAISVRDLRNMLEKEAKKSIHKYQFLQVRQLRGEHIDLHYASALFRYLKEMAIMFRDEAWLVFMDDKHRCKVGEPGHPVAAVERGK</sequence>
<dbReference type="Proteomes" id="UP000266673">
    <property type="component" value="Unassembled WGS sequence"/>
</dbReference>
<organism evidence="1 2">
    <name type="scientific">Gigaspora rosea</name>
    <dbReference type="NCBI Taxonomy" id="44941"/>
    <lineage>
        <taxon>Eukaryota</taxon>
        <taxon>Fungi</taxon>
        <taxon>Fungi incertae sedis</taxon>
        <taxon>Mucoromycota</taxon>
        <taxon>Glomeromycotina</taxon>
        <taxon>Glomeromycetes</taxon>
        <taxon>Diversisporales</taxon>
        <taxon>Gigasporaceae</taxon>
        <taxon>Gigaspora</taxon>
    </lineage>
</organism>
<dbReference type="OrthoDB" id="2392021at2759"/>
<evidence type="ECO:0000313" key="2">
    <source>
        <dbReference type="Proteomes" id="UP000266673"/>
    </source>
</evidence>
<keyword evidence="2" id="KW-1185">Reference proteome</keyword>
<accession>A0A397VAZ4</accession>
<dbReference type="AlphaFoldDB" id="A0A397VAZ4"/>
<evidence type="ECO:0000313" key="1">
    <source>
        <dbReference type="EMBL" id="RIB19202.1"/>
    </source>
</evidence>
<gene>
    <name evidence="1" type="ORF">C2G38_2182522</name>
</gene>
<name>A0A397VAZ4_9GLOM</name>
<reference evidence="1 2" key="1">
    <citation type="submission" date="2018-06" db="EMBL/GenBank/DDBJ databases">
        <title>Comparative genomics reveals the genomic features of Rhizophagus irregularis, R. cerebriforme, R. diaphanum and Gigaspora rosea, and their symbiotic lifestyle signature.</title>
        <authorList>
            <person name="Morin E."/>
            <person name="San Clemente H."/>
            <person name="Chen E.C.H."/>
            <person name="De La Providencia I."/>
            <person name="Hainaut M."/>
            <person name="Kuo A."/>
            <person name="Kohler A."/>
            <person name="Murat C."/>
            <person name="Tang N."/>
            <person name="Roy S."/>
            <person name="Loubradou J."/>
            <person name="Henrissat B."/>
            <person name="Grigoriev I.V."/>
            <person name="Corradi N."/>
            <person name="Roux C."/>
            <person name="Martin F.M."/>
        </authorList>
    </citation>
    <scope>NUCLEOTIDE SEQUENCE [LARGE SCALE GENOMIC DNA]</scope>
    <source>
        <strain evidence="1 2">DAOM 194757</strain>
    </source>
</reference>
<dbReference type="STRING" id="44941.A0A397VAZ4"/>
<protein>
    <submittedName>
        <fullName evidence="1">Uncharacterized protein</fullName>
    </submittedName>
</protein>
<proteinExistence type="predicted"/>